<dbReference type="GO" id="GO:0006508">
    <property type="term" value="P:proteolysis"/>
    <property type="evidence" value="ECO:0007669"/>
    <property type="project" value="UniProtKB-KW"/>
</dbReference>
<feature type="domain" description="Peptidase M16 N-terminal" evidence="7">
    <location>
        <begin position="1"/>
        <end position="83"/>
    </location>
</feature>
<dbReference type="GeneID" id="94428596"/>
<dbReference type="GO" id="GO:0008237">
    <property type="term" value="F:metallopeptidase activity"/>
    <property type="evidence" value="ECO:0007669"/>
    <property type="project" value="UniProtKB-KW"/>
</dbReference>
<dbReference type="InterPro" id="IPR054734">
    <property type="entry name" value="PqqF-like_C_4"/>
</dbReference>
<feature type="domain" description="Peptidase M16 middle/third" evidence="8">
    <location>
        <begin position="283"/>
        <end position="563"/>
    </location>
</feature>
<dbReference type="GO" id="GO:0046872">
    <property type="term" value="F:metal ion binding"/>
    <property type="evidence" value="ECO:0007669"/>
    <property type="project" value="UniProtKB-KW"/>
</dbReference>
<sequence>MLFLGTKKHPEPDSYDSFITEHGGQNNAYTDEEKTVFFNQVADNSLEEALDRFSEFFKAPLFNPDYEEREAHAVNSEHEKNIPNDEERTWFTIRSLAKGPLSSFATGNLQTLSVLPKQQGIDVVAKLKDFHKKYYCASNMVDKTHDHKSSSYHRRPTRQLSLCRQGRFPSKKLFYGRNSRKKQPISMLTYLFEYPGNGSLAKRLRQMGSGDKVSVVADRTSVNTLFAVKVELTKKGAEQRGVVLQEVFKYINLLKSQGVNSRVISSIAEQSRVDFHTSQPSGSLMNEVARLAHNLLTYEPYHVIAGDAVVLDPDSRYVNHLLTLMTPERAIVAFSDPDFRQTAKSPKIEPFYGVEHTVADLPEQQMTELTNIVADNGIYRVPPAFSHVPKADDLKLKPGISGMSVPELLGEQDPTFGHSIWWQGQGTLPVPRVNINMKARTPSKHTNITSQTTTAVLIAAIAEQLEEETVDLENCGISQRLGVAGDGLHIAFAAHTPQQLQHIMEIVAKKFRDPVVEEERFERIKQRIIDELEDPASMMAYEHALETAAVLLKNDAHSRQDLLRLLKSDRTTLKESMKTLQELKAVHVDAFVMGNISKPEAKTAVQSFLTGAGFGTLPMRDAARSLVVEQKTPIEAVVPNPIPHDVNHATVVHYQLGVPSIEERVNLEVLGQMLNRRLFDRLRTEEQLGYIVGARSYIDSSVESLRCVLEGSKKHPDEVAELIETELRSMEEHLRSMPDEEFEHYKESTRAELQKPVQNFSEEFVRSWDQISNHGHCFNKRDLELTYLGTDFTRKQLIRTYTKLLEPSRRLVVKLVANLQPSKEITLIGHESLLSDGSAPLEQKRSKGAAFADYSPKLQYETDCSSAHKRRTGLALQSLDEGPVSKYQEESGFYPEVTVCELAPSMLLKLEEDL</sequence>
<evidence type="ECO:0000259" key="8">
    <source>
        <dbReference type="Pfam" id="PF16187"/>
    </source>
</evidence>
<keyword evidence="3" id="KW-0479">Metal-binding</keyword>
<dbReference type="InterPro" id="IPR011249">
    <property type="entry name" value="Metalloenz_LuxS/M16"/>
</dbReference>
<evidence type="ECO:0000256" key="2">
    <source>
        <dbReference type="ARBA" id="ARBA00022670"/>
    </source>
</evidence>
<dbReference type="Gene3D" id="3.30.830.10">
    <property type="entry name" value="Metalloenzyme, LuxS/M16 peptidase-like"/>
    <property type="match status" value="4"/>
</dbReference>
<dbReference type="PANTHER" id="PTHR43690:SF18">
    <property type="entry name" value="INSULIN-DEGRADING ENZYME-RELATED"/>
    <property type="match status" value="1"/>
</dbReference>
<dbReference type="Proteomes" id="UP000221165">
    <property type="component" value="Unassembled WGS sequence"/>
</dbReference>
<comment type="similarity">
    <text evidence="1">Belongs to the peptidase M16 family.</text>
</comment>
<evidence type="ECO:0000313" key="10">
    <source>
        <dbReference type="EMBL" id="PHJ20955.1"/>
    </source>
</evidence>
<evidence type="ECO:0000256" key="5">
    <source>
        <dbReference type="ARBA" id="ARBA00022833"/>
    </source>
</evidence>
<proteinExistence type="inferred from homology"/>
<evidence type="ECO:0000256" key="1">
    <source>
        <dbReference type="ARBA" id="ARBA00007261"/>
    </source>
</evidence>
<dbReference type="AlphaFoldDB" id="A0A2C6KYB5"/>
<keyword evidence="11" id="KW-1185">Reference proteome</keyword>
<dbReference type="Pfam" id="PF22456">
    <property type="entry name" value="PqqF-like_C_4"/>
    <property type="match status" value="1"/>
</dbReference>
<keyword evidence="6" id="KW-0482">Metalloprotease</keyword>
<evidence type="ECO:0000256" key="3">
    <source>
        <dbReference type="ARBA" id="ARBA00022723"/>
    </source>
</evidence>
<dbReference type="VEuPathDB" id="ToxoDB:CSUI_005207"/>
<keyword evidence="5" id="KW-0862">Zinc</keyword>
<dbReference type="RefSeq" id="XP_067922640.1">
    <property type="nucleotide sequence ID" value="XM_068065385.1"/>
</dbReference>
<dbReference type="InterPro" id="IPR011765">
    <property type="entry name" value="Pept_M16_N"/>
</dbReference>
<dbReference type="SUPFAM" id="SSF63411">
    <property type="entry name" value="LuxS/MPP-like metallohydrolase"/>
    <property type="match status" value="4"/>
</dbReference>
<evidence type="ECO:0000256" key="6">
    <source>
        <dbReference type="ARBA" id="ARBA00023049"/>
    </source>
</evidence>
<evidence type="ECO:0000259" key="7">
    <source>
        <dbReference type="Pfam" id="PF00675"/>
    </source>
</evidence>
<comment type="caution">
    <text evidence="10">The sequence shown here is derived from an EMBL/GenBank/DDBJ whole genome shotgun (WGS) entry which is preliminary data.</text>
</comment>
<keyword evidence="4" id="KW-0378">Hydrolase</keyword>
<dbReference type="EMBL" id="MIGC01002521">
    <property type="protein sequence ID" value="PHJ20955.1"/>
    <property type="molecule type" value="Genomic_DNA"/>
</dbReference>
<evidence type="ECO:0000313" key="11">
    <source>
        <dbReference type="Proteomes" id="UP000221165"/>
    </source>
</evidence>
<dbReference type="Pfam" id="PF00675">
    <property type="entry name" value="Peptidase_M16"/>
    <property type="match status" value="1"/>
</dbReference>
<feature type="domain" description="Coenzyme PQQ synthesis protein F-like C-terminal lobe" evidence="9">
    <location>
        <begin position="669"/>
        <end position="768"/>
    </location>
</feature>
<reference evidence="10 11" key="1">
    <citation type="journal article" date="2017" name="Int. J. Parasitol.">
        <title>The genome of the protozoan parasite Cystoisospora suis and a reverse vaccinology approach to identify vaccine candidates.</title>
        <authorList>
            <person name="Palmieri N."/>
            <person name="Shrestha A."/>
            <person name="Ruttkowski B."/>
            <person name="Beck T."/>
            <person name="Vogl C."/>
            <person name="Tomley F."/>
            <person name="Blake D.P."/>
            <person name="Joachim A."/>
        </authorList>
    </citation>
    <scope>NUCLEOTIDE SEQUENCE [LARGE SCALE GENOMIC DNA]</scope>
    <source>
        <strain evidence="10 11">Wien I</strain>
    </source>
</reference>
<organism evidence="10 11">
    <name type="scientific">Cystoisospora suis</name>
    <dbReference type="NCBI Taxonomy" id="483139"/>
    <lineage>
        <taxon>Eukaryota</taxon>
        <taxon>Sar</taxon>
        <taxon>Alveolata</taxon>
        <taxon>Apicomplexa</taxon>
        <taxon>Conoidasida</taxon>
        <taxon>Coccidia</taxon>
        <taxon>Eucoccidiorida</taxon>
        <taxon>Eimeriorina</taxon>
        <taxon>Sarcocystidae</taxon>
        <taxon>Cystoisospora</taxon>
    </lineage>
</organism>
<name>A0A2C6KYB5_9APIC</name>
<evidence type="ECO:0000256" key="4">
    <source>
        <dbReference type="ARBA" id="ARBA00022801"/>
    </source>
</evidence>
<accession>A0A2C6KYB5</accession>
<dbReference type="Pfam" id="PF16187">
    <property type="entry name" value="Peptidase_M16_M"/>
    <property type="match status" value="1"/>
</dbReference>
<gene>
    <name evidence="10" type="ORF">CSUI_005207</name>
</gene>
<evidence type="ECO:0000259" key="9">
    <source>
        <dbReference type="Pfam" id="PF22456"/>
    </source>
</evidence>
<dbReference type="PANTHER" id="PTHR43690">
    <property type="entry name" value="NARDILYSIN"/>
    <property type="match status" value="1"/>
</dbReference>
<dbReference type="OrthoDB" id="952271at2759"/>
<protein>
    <submittedName>
        <fullName evidence="10">Sporozoite developmental protein</fullName>
    </submittedName>
</protein>
<dbReference type="InterPro" id="IPR032632">
    <property type="entry name" value="Peptidase_M16_M"/>
</dbReference>
<keyword evidence="2" id="KW-0645">Protease</keyword>
<dbReference type="InterPro" id="IPR050626">
    <property type="entry name" value="Peptidase_M16"/>
</dbReference>